<feature type="transmembrane region" description="Helical" evidence="1">
    <location>
        <begin position="399"/>
        <end position="424"/>
    </location>
</feature>
<name>A0A3B1DCL8_9ZZZZ</name>
<dbReference type="AlphaFoldDB" id="A0A3B1DCL8"/>
<sequence length="1114" mass="121015">MNLLRLVIRQPVTVTVGVILTIVAGVLAVQRIPVQLTPNVEDTIISVRTFWEGASPDEIEQEVIDRQEEKLRGLANLRQMTSTSSQSTGTIRLEFAVGTPKEEALREVSDKLREVPEYPDNVDEPVISASDPDNRDYIAWIVFGTTDPTLDIRTLQDFAEDRIKPTIERMPGVSEVNVLGGREREVQIRFDPVRLAQRGITASQLVAAIQSTNRNISAGQVADGRSDVRVRTIGQYESVENVERTIVAQEEGVPVLVRDVAEVVVTYKEPRSFVRSKGRPVLAINVQREIGSNVMQVMEGVREAIARMNKEGALLDAKEAKLELQGDLYLEQVYDQTIYIDQALELVKSNIWIGGGLAIVVLVLFLRSINSVGIVALAIPISVIGSFVVMVTLGRSVNVISLAGMAFAVGMVVDNAIVVLENTFRHLEMGKPPMQAAYDGAREVWGAILASTLTTVAVFIPILLIQEEAGQLFRDIALAICAAVLLSLIVSITVIPCAAARLLRTPRTEGLAFRINRAVAGLFAFVPRTIARIVYLCCGSWTARILLVLLMTLGSLFGSWKLMPDADFLPSGNRNLVFGLVIPPPGYNIDQMIELGRRVETTMRPYWEAGELDPDTPEGQQARADLPSIPLTLWGPPDPNGPQVVPPALENYFFIGFGSTILHGGIAEDDRRVVDLEPLFARATRKEVLPGVIAFAEQVALFRIGGQSSSAVRVDLLGDDLADVITAAKTIRRQLQADFGRRSVQANPGNFDLPGPELQIIPDRARLADVGMTPAELGQAVTAAGDGAIIGEYRIGGDSIDLKVIAMQAVDQRSLAGLSDLPIATPSGHIVPLASLAEIRRVVTPIQINRVNRKRAVSLEFTAPRDMPLEQAIKVVEEVVRQQAEAGAIPLGVESSFEGSASKLKAVRAALLGDGTLVGLVGSSLFLALLGVYLLMCVLFQSFLKPMVIMFAVPPATFGGFLALALVHKISVENRYVPMQNLDVLTMLGVVLLIGIVVNNAILIVHQALNFMRGDPDNADTQRTAMNSREAITESVRTRVRPIMMSTLTSVLGMMPLVIMPGSGSELYRGLGSVVIGGMALSTVFTLFLVPLLFSLVQDMQDGLERLFRKNHAQ</sequence>
<feature type="transmembrane region" description="Helical" evidence="1">
    <location>
        <begin position="1043"/>
        <end position="1062"/>
    </location>
</feature>
<dbReference type="SUPFAM" id="SSF82866">
    <property type="entry name" value="Multidrug efflux transporter AcrB transmembrane domain"/>
    <property type="match status" value="2"/>
</dbReference>
<dbReference type="Gene3D" id="3.30.70.1320">
    <property type="entry name" value="Multidrug efflux transporter AcrB pore domain like"/>
    <property type="match status" value="1"/>
</dbReference>
<feature type="transmembrane region" description="Helical" evidence="1">
    <location>
        <begin position="947"/>
        <end position="967"/>
    </location>
</feature>
<organism evidence="2">
    <name type="scientific">hydrothermal vent metagenome</name>
    <dbReference type="NCBI Taxonomy" id="652676"/>
    <lineage>
        <taxon>unclassified sequences</taxon>
        <taxon>metagenomes</taxon>
        <taxon>ecological metagenomes</taxon>
    </lineage>
</organism>
<dbReference type="Gene3D" id="1.20.1640.10">
    <property type="entry name" value="Multidrug efflux transporter AcrB transmembrane domain"/>
    <property type="match status" value="2"/>
</dbReference>
<reference evidence="2" key="1">
    <citation type="submission" date="2018-06" db="EMBL/GenBank/DDBJ databases">
        <authorList>
            <person name="Zhirakovskaya E."/>
        </authorList>
    </citation>
    <scope>NUCLEOTIDE SEQUENCE</scope>
</reference>
<dbReference type="GO" id="GO:0005886">
    <property type="term" value="C:plasma membrane"/>
    <property type="evidence" value="ECO:0007669"/>
    <property type="project" value="TreeGrafter"/>
</dbReference>
<keyword evidence="1" id="KW-0472">Membrane</keyword>
<dbReference type="Pfam" id="PF00873">
    <property type="entry name" value="ACR_tran"/>
    <property type="match status" value="2"/>
</dbReference>
<dbReference type="InterPro" id="IPR001036">
    <property type="entry name" value="Acrflvin-R"/>
</dbReference>
<feature type="transmembrane region" description="Helical" evidence="1">
    <location>
        <begin position="476"/>
        <end position="503"/>
    </location>
</feature>
<keyword evidence="1" id="KW-1133">Transmembrane helix</keyword>
<protein>
    <submittedName>
        <fullName evidence="2">RND multidrug efflux transporter Acriflavin resistance protein</fullName>
    </submittedName>
</protein>
<keyword evidence="1" id="KW-0812">Transmembrane</keyword>
<feature type="transmembrane region" description="Helical" evidence="1">
    <location>
        <begin position="349"/>
        <end position="366"/>
    </location>
</feature>
<dbReference type="PANTHER" id="PTHR32063:SF0">
    <property type="entry name" value="SWARMING MOTILITY PROTEIN SWRC"/>
    <property type="match status" value="1"/>
</dbReference>
<dbReference type="Gene3D" id="3.30.70.1440">
    <property type="entry name" value="Multidrug efflux transporter AcrB pore domain"/>
    <property type="match status" value="1"/>
</dbReference>
<feature type="transmembrane region" description="Helical" evidence="1">
    <location>
        <begin position="12"/>
        <end position="29"/>
    </location>
</feature>
<proteinExistence type="predicted"/>
<dbReference type="InterPro" id="IPR027463">
    <property type="entry name" value="AcrB_DN_DC_subdom"/>
</dbReference>
<dbReference type="Gene3D" id="3.30.2090.10">
    <property type="entry name" value="Multidrug efflux transporter AcrB TolC docking domain, DN and DC subdomains"/>
    <property type="match status" value="2"/>
</dbReference>
<dbReference type="PANTHER" id="PTHR32063">
    <property type="match status" value="1"/>
</dbReference>
<dbReference type="Gene3D" id="3.30.70.1430">
    <property type="entry name" value="Multidrug efflux transporter AcrB pore domain"/>
    <property type="match status" value="2"/>
</dbReference>
<evidence type="ECO:0000256" key="1">
    <source>
        <dbReference type="SAM" id="Phobius"/>
    </source>
</evidence>
<dbReference type="PRINTS" id="PR00702">
    <property type="entry name" value="ACRIFLAVINRP"/>
</dbReference>
<feature type="transmembrane region" description="Helical" evidence="1">
    <location>
        <begin position="373"/>
        <end position="393"/>
    </location>
</feature>
<dbReference type="SUPFAM" id="SSF82693">
    <property type="entry name" value="Multidrug efflux transporter AcrB pore domain, PN1, PN2, PC1 and PC2 subdomains"/>
    <property type="match status" value="2"/>
</dbReference>
<accession>A0A3B1DCL8</accession>
<evidence type="ECO:0000313" key="2">
    <source>
        <dbReference type="EMBL" id="VAX40059.1"/>
    </source>
</evidence>
<feature type="transmembrane region" description="Helical" evidence="1">
    <location>
        <begin position="917"/>
        <end position="941"/>
    </location>
</feature>
<dbReference type="GO" id="GO:0042910">
    <property type="term" value="F:xenobiotic transmembrane transporter activity"/>
    <property type="evidence" value="ECO:0007669"/>
    <property type="project" value="TreeGrafter"/>
</dbReference>
<dbReference type="SUPFAM" id="SSF82714">
    <property type="entry name" value="Multidrug efflux transporter AcrB TolC docking domain, DN and DC subdomains"/>
    <property type="match status" value="2"/>
</dbReference>
<feature type="transmembrane region" description="Helical" evidence="1">
    <location>
        <begin position="444"/>
        <end position="464"/>
    </location>
</feature>
<gene>
    <name evidence="2" type="ORF">MNBD_PLANCTO03-318</name>
</gene>
<feature type="transmembrane region" description="Helical" evidence="1">
    <location>
        <begin position="1074"/>
        <end position="1097"/>
    </location>
</feature>
<feature type="transmembrane region" description="Helical" evidence="1">
    <location>
        <begin position="541"/>
        <end position="560"/>
    </location>
</feature>
<dbReference type="EMBL" id="UOGK01000327">
    <property type="protein sequence ID" value="VAX40059.1"/>
    <property type="molecule type" value="Genomic_DNA"/>
</dbReference>
<feature type="transmembrane region" description="Helical" evidence="1">
    <location>
        <begin position="988"/>
        <end position="1009"/>
    </location>
</feature>